<feature type="region of interest" description="Disordered" evidence="4">
    <location>
        <begin position="968"/>
        <end position="994"/>
    </location>
</feature>
<dbReference type="Pfam" id="PF07591">
    <property type="entry name" value="PT-HINT"/>
    <property type="match status" value="1"/>
</dbReference>
<dbReference type="GO" id="GO:0005737">
    <property type="term" value="C:cytoplasm"/>
    <property type="evidence" value="ECO:0007669"/>
    <property type="project" value="InterPro"/>
</dbReference>
<evidence type="ECO:0000256" key="3">
    <source>
        <dbReference type="ARBA" id="ARBA00023026"/>
    </source>
</evidence>
<dbReference type="InterPro" id="IPR022385">
    <property type="entry name" value="Rhs_assc_core"/>
</dbReference>
<dbReference type="PANTHER" id="PTHR32305:SF17">
    <property type="entry name" value="TRNA NUCLEASE WAPA"/>
    <property type="match status" value="1"/>
</dbReference>
<comment type="subcellular location">
    <subcellularLocation>
        <location evidence="1">Secreted</location>
    </subcellularLocation>
</comment>
<dbReference type="CDD" id="cd00081">
    <property type="entry name" value="Hint"/>
    <property type="match status" value="1"/>
</dbReference>
<dbReference type="InterPro" id="IPR003284">
    <property type="entry name" value="Sal_SpvB"/>
</dbReference>
<keyword evidence="3" id="KW-0843">Virulence</keyword>
<reference evidence="6 7" key="1">
    <citation type="submission" date="2018-06" db="EMBL/GenBank/DDBJ databases">
        <title>Sphaerisporangium craniellae sp. nov., isolated from a marine sponge in the South China Sea.</title>
        <authorList>
            <person name="Li L."/>
        </authorList>
    </citation>
    <scope>NUCLEOTIDE SEQUENCE [LARGE SCALE GENOMIC DNA]</scope>
    <source>
        <strain evidence="6 7">CCTCC AA 208026</strain>
    </source>
</reference>
<dbReference type="SMART" id="SM00306">
    <property type="entry name" value="HintN"/>
    <property type="match status" value="1"/>
</dbReference>
<feature type="domain" description="Hint" evidence="5">
    <location>
        <begin position="2143"/>
        <end position="2245"/>
    </location>
</feature>
<feature type="region of interest" description="Disordered" evidence="4">
    <location>
        <begin position="828"/>
        <end position="866"/>
    </location>
</feature>
<proteinExistence type="predicted"/>
<evidence type="ECO:0000256" key="4">
    <source>
        <dbReference type="SAM" id="MobiDB-lite"/>
    </source>
</evidence>
<dbReference type="Gene3D" id="2.180.10.10">
    <property type="entry name" value="RHS repeat-associated core"/>
    <property type="match status" value="1"/>
</dbReference>
<dbReference type="SUPFAM" id="SSF51055">
    <property type="entry name" value="Carbohydrate binding domain"/>
    <property type="match status" value="1"/>
</dbReference>
<dbReference type="GO" id="GO:0005576">
    <property type="term" value="C:extracellular region"/>
    <property type="evidence" value="ECO:0007669"/>
    <property type="project" value="UniProtKB-SubCell"/>
</dbReference>
<evidence type="ECO:0000256" key="1">
    <source>
        <dbReference type="ARBA" id="ARBA00004613"/>
    </source>
</evidence>
<dbReference type="GO" id="GO:0030246">
    <property type="term" value="F:carbohydrate binding"/>
    <property type="evidence" value="ECO:0007669"/>
    <property type="project" value="InterPro"/>
</dbReference>
<organism evidence="6 7">
    <name type="scientific">Sphaerisporangium album</name>
    <dbReference type="NCBI Taxonomy" id="509200"/>
    <lineage>
        <taxon>Bacteria</taxon>
        <taxon>Bacillati</taxon>
        <taxon>Actinomycetota</taxon>
        <taxon>Actinomycetes</taxon>
        <taxon>Streptosporangiales</taxon>
        <taxon>Streptosporangiaceae</taxon>
        <taxon>Sphaerisporangium</taxon>
    </lineage>
</organism>
<dbReference type="NCBIfam" id="TIGR03696">
    <property type="entry name" value="Rhs_assc_core"/>
    <property type="match status" value="1"/>
</dbReference>
<name>A0A367FGX9_9ACTN</name>
<accession>A0A367FGX9</accession>
<evidence type="ECO:0000256" key="2">
    <source>
        <dbReference type="ARBA" id="ARBA00022525"/>
    </source>
</evidence>
<dbReference type="NCBIfam" id="TIGR01643">
    <property type="entry name" value="YD_repeat_2x"/>
    <property type="match status" value="2"/>
</dbReference>
<dbReference type="Gene3D" id="2.170.16.10">
    <property type="entry name" value="Hedgehog/Intein (Hint) domain"/>
    <property type="match status" value="1"/>
</dbReference>
<dbReference type="Pfam" id="PF03534">
    <property type="entry name" value="SpvB"/>
    <property type="match status" value="1"/>
</dbReference>
<dbReference type="InterPro" id="IPR050708">
    <property type="entry name" value="T6SS_VgrG/RHS"/>
</dbReference>
<dbReference type="InterPro" id="IPR006530">
    <property type="entry name" value="YD"/>
</dbReference>
<dbReference type="SUPFAM" id="SSF51294">
    <property type="entry name" value="Hedgehog/intein (Hint) domain"/>
    <property type="match status" value="1"/>
</dbReference>
<dbReference type="InterPro" id="IPR036844">
    <property type="entry name" value="Hint_dom_sf"/>
</dbReference>
<dbReference type="GO" id="GO:0004553">
    <property type="term" value="F:hydrolase activity, hydrolyzing O-glycosyl compounds"/>
    <property type="evidence" value="ECO:0007669"/>
    <property type="project" value="InterPro"/>
</dbReference>
<dbReference type="PANTHER" id="PTHR32305">
    <property type="match status" value="1"/>
</dbReference>
<feature type="compositionally biased region" description="Low complexity" evidence="4">
    <location>
        <begin position="834"/>
        <end position="866"/>
    </location>
</feature>
<dbReference type="GO" id="GO:0005975">
    <property type="term" value="P:carbohydrate metabolic process"/>
    <property type="evidence" value="ECO:0007669"/>
    <property type="project" value="InterPro"/>
</dbReference>
<keyword evidence="7" id="KW-1185">Reference proteome</keyword>
<dbReference type="InterPro" id="IPR036573">
    <property type="entry name" value="CBM_sf_5/12"/>
</dbReference>
<evidence type="ECO:0000313" key="6">
    <source>
        <dbReference type="EMBL" id="RCG29633.1"/>
    </source>
</evidence>
<evidence type="ECO:0000259" key="5">
    <source>
        <dbReference type="SMART" id="SM00306"/>
    </source>
</evidence>
<dbReference type="Proteomes" id="UP000253094">
    <property type="component" value="Unassembled WGS sequence"/>
</dbReference>
<dbReference type="InterPro" id="IPR003587">
    <property type="entry name" value="Hint_dom_N"/>
</dbReference>
<feature type="compositionally biased region" description="Pro residues" evidence="4">
    <location>
        <begin position="969"/>
        <end position="993"/>
    </location>
</feature>
<comment type="caution">
    <text evidence="6">The sequence shown here is derived from an EMBL/GenBank/DDBJ whole genome shotgun (WGS) entry which is preliminary data.</text>
</comment>
<keyword evidence="2" id="KW-0964">Secreted</keyword>
<dbReference type="Pfam" id="PF05593">
    <property type="entry name" value="RHS_repeat"/>
    <property type="match status" value="1"/>
</dbReference>
<gene>
    <name evidence="6" type="ORF">DQ384_18760</name>
</gene>
<feature type="region of interest" description="Disordered" evidence="4">
    <location>
        <begin position="1762"/>
        <end position="1782"/>
    </location>
</feature>
<dbReference type="Gene3D" id="2.10.10.20">
    <property type="entry name" value="Carbohydrate-binding module superfamily 5/12"/>
    <property type="match status" value="1"/>
</dbReference>
<protein>
    <recommendedName>
        <fullName evidence="5">Hint domain-containing protein</fullName>
    </recommendedName>
</protein>
<dbReference type="InterPro" id="IPR031325">
    <property type="entry name" value="RHS_repeat"/>
</dbReference>
<dbReference type="EMBL" id="QOIL01000010">
    <property type="protein sequence ID" value="RCG29633.1"/>
    <property type="molecule type" value="Genomic_DNA"/>
</dbReference>
<sequence>MEGRAVRKVADVHGAEDSPPLVEKDLAAVLPGAGSAEAVVGAAPAVAAGLPFWVGKADGVAAPGRVRVESIGAEAVKRVGGVAVGVRVARADGGVQAARVRVGVDYSTFAGAFSAGALSRLGLIEMPACVLAARPDAACAKAARNARVVPSSNDVAARQVVADLDAAPDGVPDAGNVYVLASVAAAEDPGSGTTNFAATDLKAAGSWQVGLSGGGFSYSYPIPVPPPVAGKAPELALSYSSSGVDSLTNYTNNQASVAGMGWELSTGFVERRFRGCADDAAETTKNADQRNWKHQCWESPDENDGDSATTDYTTSHLTLSVDGKSSQIVKDRTSGGWKTVEDYGWKIDYVIDTQAGLASWVVTTADGTRYRFGAVRDSNWQTAYVGDDPGEPCYSSYSKTGAPGLCNATWRWNLDQEIDPNGNVIDYTYTREENWYCKTVGALCQPGPLGDGRAFRVAYDRGGYLSQVAYGRNTNVAGSAHTAKVTFNTVDRGQPPASGVPWDNDTPTDLNCPSGPADVITACDTPGPAFYISKRLNTVVTSVVNPSGGWDEVYRLEAGYKWVYTQVLPPLPPAGPVLWLDTLRPVGLAGTGPDIALPPVDFEAVLLDNRADYNDSQGKPRLQMPRISAVYNGLGGRTDVYYGQANPCPIPSGYPTTGWDTNARDCYMATLGSYYDSGGIQRTSRAVYMKWLVTQVVDKDLVGGSPDVPTRYEYLGTPAWARAFNYMKATSVSGVVCTPPVTGYCKMLTEDWDEFRGYQTVRTIKGAGTSPDDYTVNTTSFFRGMYDDPNSSGTAKGTRITDFDGNGYNDSRVLVGRTLQEQTWRATTINGTTPAASAAAQPRPAAGPRVRQQSSQSQAAPAVAGASPQPRAALAVAGAEPVAAPAGSRVTTAALAPARAIAQGVRRLLGKATFACTYPTWSRTGFYGKGNRVTWVNHTWEAKNLNMGIGAEPGVDPSWLDLGVCATPTPTPTPTRTPTPTPTPTPTTPPPSGPALGGYVEIGSTRYEYTTVSTGNGPGIYDPLLITTSRQVSREAVTGGFRYTDQRTTYDSYGLPTKVNDYGDTGTATDNTCTTTAYARNTAKWMLDYPATVERRAGDACTSGTLLARTVTLYDGATNLAGNTPSAGDATETRTYSGDTEYTTVTATFDRYGRDISTTDARGKITRTAYQPAVGYPIDGVKVTNSVEHTATTWSSPSHGQNLKIRDAAGHDVVIDYDALGRTLRYWTPEQPQSGGTPAARVDYSIPYDGNLGQPTSAAKSTMNTLRSGTGGSAKWLSTHTYIDGFGRPRETQGASPAGGRVVTVTTYDTRGLSAARSAPAYNSAPPGSALLNPALTDLPQWSRSAYDGAGQIVAQVNYSTGRELSRTTTRYFGDRIEVQPPAGGKTVYYSDLKDRVTKVEEWADGVTHHDMTYAYDVNGHMTRMVDAAGNIRTFTFDSAGRRIASHDPDTGDSQDHYDAAGLLTWTSDGRGQKVSYDYDDLGRKTAVWAGESGTGTKLAEWVYDTLAPGKLTSSTRYVGGNAYKEEVTDYDIMGRPRGSKVTIPTSEDLLAGSYTFSAEYNTTGALSAVTMPAAGGLPAEKVTSTFDDLGMAKRVTSDLGGVFVYVDDARYTPTGQLAERTYGSNGKIKRTIRWDDSTGWVSRITTLTDAQTSTPKTAQDDQYYYDLSGQITRIMDAASAVAGSTPGQSECFLYDGLRRLAEAWTTTVSSCTEGPAAADGFGVDPYKQRYQYDAVGNMTTLTDTGQASVYHYPASGASSVRPNAVTSISKPGGGTDTYGYDNAGNLTSRSVDGKPGVFEWNELGELSKATVDGQETRMIYDADGERLIRRDPSGKVTLYLGSMDVELDGGRLTGKRYYTTPDGTTVAMRMGTTGVTWLASGFHGSEQLAINDSTGLVSRERYLPFGARRGIDDLPFTDRGFLGKVEDEATGLDYLSARYYDPSIAKFISADPLLDVDKPQWANPYSYAGNNPIGISDPAGLKPCLNNTPECDSYNQYECKRSPTSWCEEYFKRQRLAKRAMEEAERWRKAVADLLIRRTQCAVYDCIGVIDQQLTQLLGFDPFEYYDDSVMANVTRFTLDVVKFVMEDAVKCTEGNAGSCAMFAASFIPGEKLVVGGVKLAGKAGKAAEKLGGYLGKSIKSCSSFPPGVLVLMADGAHKPIEDVKPGDEVVVYDPETGKRGVRPVLATPSSQGEKYLYEIVLHTGHAGVAGVTATDRHPFWVEEQGHWLNASDLRPGMLLRTAEGETAEVTVVRAHHRADQRVHNLTIDGVPTYFVTAGGEDILVHNGSCLPALRGFNSVRMTFGNQTFLLDKKGLSHVLKRHHPKYWDGSQKAQQTFFDADMSIDDVVKAIGAVMRQNRSILLQKGANGTYQIRGKVNGITYVLGVKNGRIGQFYPK</sequence>
<evidence type="ECO:0000313" key="7">
    <source>
        <dbReference type="Proteomes" id="UP000253094"/>
    </source>
</evidence>